<organism evidence="1 2">
    <name type="scientific">Pseudonocardia aurantiaca</name>
    <dbReference type="NCBI Taxonomy" id="75290"/>
    <lineage>
        <taxon>Bacteria</taxon>
        <taxon>Bacillati</taxon>
        <taxon>Actinomycetota</taxon>
        <taxon>Actinomycetes</taxon>
        <taxon>Pseudonocardiales</taxon>
        <taxon>Pseudonocardiaceae</taxon>
        <taxon>Pseudonocardia</taxon>
    </lineage>
</organism>
<dbReference type="RefSeq" id="WP_343981346.1">
    <property type="nucleotide sequence ID" value="NZ_BAAAJG010000014.1"/>
</dbReference>
<name>A0ABW4FZB3_9PSEU</name>
<keyword evidence="2" id="KW-1185">Reference proteome</keyword>
<dbReference type="EMBL" id="JBHUCP010000052">
    <property type="protein sequence ID" value="MFD1535321.1"/>
    <property type="molecule type" value="Genomic_DNA"/>
</dbReference>
<accession>A0ABW4FZB3</accession>
<proteinExistence type="predicted"/>
<sequence>MSEYQYYEFAAVDRALDKRELDQLRALSTRAHITPTSFVNTYEWGNFRGDPRALMERYFDAFLYLANWGTHELMLRVPARLVDLDTAQLYCVGDAARAWSRGEHVIVSASSEDAEADFDWGGEGVLASILPVRSELVSGDLRALYLLWLMSVQSGEVEDGTLEPPVPPGLGALTGSQAALAEFLRIDADLLRAAAVASGPDQQGDPARELAAWIEGLPATDRDELLLELLRGEDPHLRAVTLRRARPSAGASSGDRSAGQLLDAARARRLERERAEQHRRDAAAAERAKHAAAVRERRLAALAAEGDGVWHRIDALIAAKKPAEYDTAVGILEDLSEVSADEDFSRRIGELRLEHRRKPALMARLDRAGL</sequence>
<gene>
    <name evidence="1" type="ORF">ACFSCY_38540</name>
</gene>
<comment type="caution">
    <text evidence="1">The sequence shown here is derived from an EMBL/GenBank/DDBJ whole genome shotgun (WGS) entry which is preliminary data.</text>
</comment>
<evidence type="ECO:0000313" key="1">
    <source>
        <dbReference type="EMBL" id="MFD1535321.1"/>
    </source>
</evidence>
<reference evidence="2" key="1">
    <citation type="journal article" date="2019" name="Int. J. Syst. Evol. Microbiol.">
        <title>The Global Catalogue of Microorganisms (GCM) 10K type strain sequencing project: providing services to taxonomists for standard genome sequencing and annotation.</title>
        <authorList>
            <consortium name="The Broad Institute Genomics Platform"/>
            <consortium name="The Broad Institute Genome Sequencing Center for Infectious Disease"/>
            <person name="Wu L."/>
            <person name="Ma J."/>
        </authorList>
    </citation>
    <scope>NUCLEOTIDE SEQUENCE [LARGE SCALE GENOMIC DNA]</scope>
    <source>
        <strain evidence="2">JCM 12165</strain>
    </source>
</reference>
<protein>
    <submittedName>
        <fullName evidence="1">Uncharacterized protein</fullName>
    </submittedName>
</protein>
<dbReference type="Proteomes" id="UP001597145">
    <property type="component" value="Unassembled WGS sequence"/>
</dbReference>
<evidence type="ECO:0000313" key="2">
    <source>
        <dbReference type="Proteomes" id="UP001597145"/>
    </source>
</evidence>